<reference evidence="1 2" key="1">
    <citation type="submission" date="2015-12" db="EMBL/GenBank/DDBJ databases">
        <title>Dictyostelia acquired genes for synthesis and detection of signals that induce cell-type specialization by lateral gene transfer from prokaryotes.</title>
        <authorList>
            <person name="Gloeckner G."/>
            <person name="Schaap P."/>
        </authorList>
    </citation>
    <scope>NUCLEOTIDE SEQUENCE [LARGE SCALE GENOMIC DNA]</scope>
    <source>
        <strain evidence="1 2">TK</strain>
    </source>
</reference>
<name>A0A151Z5N2_TIELA</name>
<dbReference type="EMBL" id="LODT01000041">
    <property type="protein sequence ID" value="KYQ89261.1"/>
    <property type="molecule type" value="Genomic_DNA"/>
</dbReference>
<dbReference type="InParanoid" id="A0A151Z5N2"/>
<gene>
    <name evidence="1" type="ORF">DLAC_09920</name>
</gene>
<dbReference type="PANTHER" id="PTHR32142:SF64">
    <property type="entry name" value="ANKYRIN REPEAT-CONTAINING PROTEIN-RELATED"/>
    <property type="match status" value="1"/>
</dbReference>
<dbReference type="AlphaFoldDB" id="A0A151Z5N2"/>
<dbReference type="OrthoDB" id="24384at2759"/>
<protein>
    <recommendedName>
        <fullName evidence="3">Ankyrin repeat protein</fullName>
    </recommendedName>
</protein>
<dbReference type="Proteomes" id="UP000076078">
    <property type="component" value="Unassembled WGS sequence"/>
</dbReference>
<dbReference type="SUPFAM" id="SSF140860">
    <property type="entry name" value="Pseudo ankyrin repeat-like"/>
    <property type="match status" value="2"/>
</dbReference>
<organism evidence="1 2">
    <name type="scientific">Tieghemostelium lacteum</name>
    <name type="common">Slime mold</name>
    <name type="synonym">Dictyostelium lacteum</name>
    <dbReference type="NCBI Taxonomy" id="361077"/>
    <lineage>
        <taxon>Eukaryota</taxon>
        <taxon>Amoebozoa</taxon>
        <taxon>Evosea</taxon>
        <taxon>Eumycetozoa</taxon>
        <taxon>Dictyostelia</taxon>
        <taxon>Dictyosteliales</taxon>
        <taxon>Raperosteliaceae</taxon>
        <taxon>Tieghemostelium</taxon>
    </lineage>
</organism>
<dbReference type="PANTHER" id="PTHR32142">
    <property type="entry name" value="B BOX-TYPE DOMAIN-CONTAINING PROTEIN-RELATED"/>
    <property type="match status" value="1"/>
</dbReference>
<evidence type="ECO:0000313" key="1">
    <source>
        <dbReference type="EMBL" id="KYQ89261.1"/>
    </source>
</evidence>
<sequence>MYSRGDEVFFRVFRNKILFNKIFDYVQRRKNSVIIWDKYRYKTLKNYKWGDLNLDAPTMIRNQWFGLLVDRLEKDPTFDISYIDLWDFLTINNNYHLFRRLYDRIPTMFKNIDRIYSKHIISKKSRKRHIINTRENKKSDTLLDSCCAVKNNFEIIEFLYSKKFKFSSNALKNSLKYGNVKAIKLFYPFFSREFKTDIFPEVIDSIVYHGHFETLQYLEELNAIPTIIKRPIICNAIQYDNFEMVKYLAERSMGGMYVDPRYYPYELRNVPVSKMKYKFTLVDLAARYSTMNETRLHFYLMETLKIPYTFQSLYNHCKRGNLEMVKWIYKDRPQYFEDKDKLKLLLKNAVGYGHIHICEYFVSTLKVKPTSEWNTATHLSLLCKYNLPISDTNMSIQIIQSVVGQLKLPTLKSLVETPSTRPYMERIEFFRFLENSENSRYTDQELVDIFNFLTSHGISVYYPHIFKHSVSHSLPSTLKTLISKYKSHQKFGLDCKIFLAMLKLSFQYRDTTILGILLDNTDIFSNTEYKDFYRSYDFTKPFECSFESILYLFDKYSDHLSITPDRQGIIFNKTIKLYPAIYTDKSLYAALEFCIQNQYEFLDIKCFTNYFMACDDLNSLQRISEEYSVTTPGIYVHNATIILKFLVRNNIFGEEFHNNRDFWENYFTNNSNFKFCDFKLLLYNCYPTFLLLKDSIFNALWKGKTLYNNNSFIKFFTKTGEMTPQDLEIYKREALHSNRKFENDFEYNEYSRHKKLKKKPNKNK</sequence>
<accession>A0A151Z5N2</accession>
<proteinExistence type="predicted"/>
<keyword evidence="2" id="KW-1185">Reference proteome</keyword>
<evidence type="ECO:0000313" key="2">
    <source>
        <dbReference type="Proteomes" id="UP000076078"/>
    </source>
</evidence>
<evidence type="ECO:0008006" key="3">
    <source>
        <dbReference type="Google" id="ProtNLM"/>
    </source>
</evidence>
<comment type="caution">
    <text evidence="1">The sequence shown here is derived from an EMBL/GenBank/DDBJ whole genome shotgun (WGS) entry which is preliminary data.</text>
</comment>